<dbReference type="RefSeq" id="WP_094250558.1">
    <property type="nucleotide sequence ID" value="NZ_JBHLXL010000001.1"/>
</dbReference>
<evidence type="ECO:0000313" key="4">
    <source>
        <dbReference type="EMBL" id="OYD58597.1"/>
    </source>
</evidence>
<protein>
    <recommendedName>
        <fullName evidence="3">Type VII secretion system protein EssD-like domain-containing protein</fullName>
    </recommendedName>
</protein>
<dbReference type="OrthoDB" id="6289540at2"/>
<proteinExistence type="predicted"/>
<organism evidence="4 5">
    <name type="scientific">Fictibacillus aquaticus</name>
    <dbReference type="NCBI Taxonomy" id="2021314"/>
    <lineage>
        <taxon>Bacteria</taxon>
        <taxon>Bacillati</taxon>
        <taxon>Bacillota</taxon>
        <taxon>Bacilli</taxon>
        <taxon>Bacillales</taxon>
        <taxon>Fictibacillaceae</taxon>
        <taxon>Fictibacillus</taxon>
    </lineage>
</organism>
<keyword evidence="2" id="KW-0732">Signal</keyword>
<evidence type="ECO:0000313" key="5">
    <source>
        <dbReference type="Proteomes" id="UP000215059"/>
    </source>
</evidence>
<feature type="compositionally biased region" description="Low complexity" evidence="1">
    <location>
        <begin position="264"/>
        <end position="276"/>
    </location>
</feature>
<comment type="caution">
    <text evidence="4">The sequence shown here is derived from an EMBL/GenBank/DDBJ whole genome shotgun (WGS) entry which is preliminary data.</text>
</comment>
<feature type="compositionally biased region" description="Polar residues" evidence="1">
    <location>
        <begin position="65"/>
        <end position="84"/>
    </location>
</feature>
<evidence type="ECO:0000256" key="2">
    <source>
        <dbReference type="SAM" id="SignalP"/>
    </source>
</evidence>
<dbReference type="Pfam" id="PF13930">
    <property type="entry name" value="Endonuclea_NS_2"/>
    <property type="match status" value="1"/>
</dbReference>
<feature type="domain" description="Type VII secretion system protein EssD-like" evidence="3">
    <location>
        <begin position="166"/>
        <end position="243"/>
    </location>
</feature>
<feature type="region of interest" description="Disordered" evidence="1">
    <location>
        <begin position="251"/>
        <end position="297"/>
    </location>
</feature>
<feature type="compositionally biased region" description="Basic and acidic residues" evidence="1">
    <location>
        <begin position="32"/>
        <end position="64"/>
    </location>
</feature>
<evidence type="ECO:0000256" key="1">
    <source>
        <dbReference type="SAM" id="MobiDB-lite"/>
    </source>
</evidence>
<keyword evidence="5" id="KW-1185">Reference proteome</keyword>
<dbReference type="AlphaFoldDB" id="A0A235FCC1"/>
<evidence type="ECO:0000259" key="3">
    <source>
        <dbReference type="Pfam" id="PF13930"/>
    </source>
</evidence>
<sequence>MQLRRYQKSYGIIVLLSLLTIFTSCSQQNNTEIKENKTQEVSKEKAATVENKKSAPEYEADKTTSETAVSSSDPATSTPAVTSVNGDFDYSKYPPIVVDGGDMSGYREQSVRVDIGFGDREYWAFTNEYGQLIRVEAKKIIIQNPNTEHVTSSGRYYSDEAKVPGTESQELDEGHVIADSLGGVSNAYNITPQDSILNRHGDQAYMEKVIRDAGGCTDFVAVIQYPNTQTQIPNHYKYTYKIQGRSVTDEFDNVNPDEVNKNLGKTTGTSSTPPKTVKVPAPDQTASSNEDVSKVDTNHNGNVTIAEAKAAGFKMPITRDSWLYKYMDDRDGDGLVGE</sequence>
<reference evidence="4 5" key="1">
    <citation type="submission" date="2017-07" db="EMBL/GenBank/DDBJ databases">
        <title>Fictibacillus sp. nov. GDSW-R2A3 Genome sequencing and assembly.</title>
        <authorList>
            <person name="Mayilraj S."/>
        </authorList>
    </citation>
    <scope>NUCLEOTIDE SEQUENCE [LARGE SCALE GENOMIC DNA]</scope>
    <source>
        <strain evidence="4 5">GDSW-R2A3</strain>
    </source>
</reference>
<accession>A0A235FCC1</accession>
<name>A0A235FCC1_9BACL</name>
<feature type="region of interest" description="Disordered" evidence="1">
    <location>
        <begin position="31"/>
        <end position="84"/>
    </location>
</feature>
<dbReference type="Proteomes" id="UP000215059">
    <property type="component" value="Unassembled WGS sequence"/>
</dbReference>
<gene>
    <name evidence="4" type="ORF">CGZ90_01465</name>
</gene>
<feature type="signal peptide" evidence="2">
    <location>
        <begin position="1"/>
        <end position="26"/>
    </location>
</feature>
<feature type="chain" id="PRO_5039427040" description="Type VII secretion system protein EssD-like domain-containing protein" evidence="2">
    <location>
        <begin position="27"/>
        <end position="338"/>
    </location>
</feature>
<dbReference type="InterPro" id="IPR044927">
    <property type="entry name" value="Endonuclea_NS_2"/>
</dbReference>
<dbReference type="PROSITE" id="PS51257">
    <property type="entry name" value="PROKAR_LIPOPROTEIN"/>
    <property type="match status" value="1"/>
</dbReference>
<dbReference type="EMBL" id="NOII01000001">
    <property type="protein sequence ID" value="OYD58597.1"/>
    <property type="molecule type" value="Genomic_DNA"/>
</dbReference>